<dbReference type="PROSITE" id="PS50011">
    <property type="entry name" value="PROTEIN_KINASE_DOM"/>
    <property type="match status" value="1"/>
</dbReference>
<keyword evidence="4 7" id="KW-0547">Nucleotide-binding</keyword>
<dbReference type="GO" id="GO:0005829">
    <property type="term" value="C:cytosol"/>
    <property type="evidence" value="ECO:0007669"/>
    <property type="project" value="TreeGrafter"/>
</dbReference>
<dbReference type="Pfam" id="PF21127">
    <property type="entry name" value="ATG1-like_MIT2"/>
    <property type="match status" value="1"/>
</dbReference>
<dbReference type="Gene3D" id="3.30.200.20">
    <property type="entry name" value="Phosphorylase Kinase, domain 1"/>
    <property type="match status" value="1"/>
</dbReference>
<dbReference type="GO" id="GO:0000045">
    <property type="term" value="P:autophagosome assembly"/>
    <property type="evidence" value="ECO:0007669"/>
    <property type="project" value="TreeGrafter"/>
</dbReference>
<dbReference type="SUPFAM" id="SSF56112">
    <property type="entry name" value="Protein kinase-like (PK-like)"/>
    <property type="match status" value="1"/>
</dbReference>
<evidence type="ECO:0000256" key="2">
    <source>
        <dbReference type="ARBA" id="ARBA00022527"/>
    </source>
</evidence>
<dbReference type="EMBL" id="JADGJW010000312">
    <property type="protein sequence ID" value="KAJ3220210.1"/>
    <property type="molecule type" value="Genomic_DNA"/>
</dbReference>
<feature type="non-terminal residue" evidence="10">
    <location>
        <position position="1"/>
    </location>
</feature>
<accession>A0AAD5XZL9</accession>
<dbReference type="PANTHER" id="PTHR24348">
    <property type="entry name" value="SERINE/THREONINE-PROTEIN KINASE UNC-51-RELATED"/>
    <property type="match status" value="1"/>
</dbReference>
<dbReference type="EC" id="2.7.11.1" evidence="1"/>
<keyword evidence="5 10" id="KW-0418">Kinase</keyword>
<dbReference type="GO" id="GO:0010506">
    <property type="term" value="P:regulation of autophagy"/>
    <property type="evidence" value="ECO:0007669"/>
    <property type="project" value="InterPro"/>
</dbReference>
<dbReference type="FunFam" id="3.30.200.20:FF:000003">
    <property type="entry name" value="Non-specific serine/threonine protein kinase"/>
    <property type="match status" value="1"/>
</dbReference>
<dbReference type="GO" id="GO:0000422">
    <property type="term" value="P:autophagy of mitochondrion"/>
    <property type="evidence" value="ECO:0007669"/>
    <property type="project" value="TreeGrafter"/>
</dbReference>
<sequence length="1042" mass="118612">MSNQQVKIGEYTVGKEIGRGSFATVYLGKTMTNQKVAVKSIAKRKLNQRLQDSLKQEINILKNINHKNIVSLYDIIKSEKHIHLIMEYCMFGDLSGFIKKKGFSDSPNLYAGLHGGLNDFLIDNFLKQLANAMEFLRSHSLIHRDLKPQNILLAPNQGNNNFNSGSINNNQHPIRANSYSNKTVSTSPNSNYTMTYLPTLKLADFGFARLLPSQSMASTLCGSPLYMAPEILRGDNYDAKADLWSLGAVVFEMYYGHPPFKAQNHIELLKRIEQATSITFPDDEQEENRFNRNSVNSHNDVNILRNSKPIPILQNNFNNNFRSHTFNGTTASPPHQLSSPVRSNSSSTLTFSKENLKDFIVKLLKKNPIERITFEEFFLHPAVTGFKSPQFLLNQHIPQTESVSLKSKKSLSKLNLNEQIEFNNNNTYNNNKYSKSNDSAKTGVTPPFSSKYYGNDDEASLYSLSPAQVLGLRTNTGLAAGVLQSIEPKSPQIVTRHNLSPPVQTHSIHFKESEDSSKIPVSGPTGGVLMIKTPFPGYEVDPSVFLDNFNSHPQADVNKIFSNNIIVETTINNTNPLVKAKNVSLRNSLLIQDSKRNHSVKSEFEKKFVQIPISVDESNSTSSSVVQSGASFSKTRKESLKNNTVDSGEYVVVEKDLIKINWFHNENKIITGSNFSSNSPNNTNQFTELEERRSRYQGYNRDYSKLPDYMGQNYLHEIEDNLQKSNTSNVNFNAEKVEVAYPPFLFQKYENEDGKTSSHYLMPADMGIPFINIPEEEAEDGEKEYLYQEFHTLNLLAIHGFTIQIFGDEVFEILEHKENKENDANYKLNDQEFIKCEYVNLYLGALGLYHLAMEKATYIWNKINNDEGEINESLEIEEKSTSIENMEDDNFEKKPKVLTDEEIEKYKKQLGEIVEFIKVKFNLCLKKAENFENKNLSVSIERGRTCERLLYERALELSHAAGINELNSKDLEGCEIAYEQAILLSEAILNLPQQQQHRQQIQEKEHQELEKKKSYFSDGCTDEDRVVVEKFVAGLYVRCYQI</sequence>
<dbReference type="Gene3D" id="1.10.510.10">
    <property type="entry name" value="Transferase(Phosphotransferase) domain 1"/>
    <property type="match status" value="1"/>
</dbReference>
<evidence type="ECO:0000259" key="9">
    <source>
        <dbReference type="PROSITE" id="PS50011"/>
    </source>
</evidence>
<dbReference type="GO" id="GO:0042594">
    <property type="term" value="P:response to starvation"/>
    <property type="evidence" value="ECO:0007669"/>
    <property type="project" value="TreeGrafter"/>
</dbReference>
<evidence type="ECO:0000313" key="10">
    <source>
        <dbReference type="EMBL" id="KAJ3220210.1"/>
    </source>
</evidence>
<dbReference type="PROSITE" id="PS00107">
    <property type="entry name" value="PROTEIN_KINASE_ATP"/>
    <property type="match status" value="1"/>
</dbReference>
<evidence type="ECO:0000256" key="1">
    <source>
        <dbReference type="ARBA" id="ARBA00012513"/>
    </source>
</evidence>
<evidence type="ECO:0000256" key="4">
    <source>
        <dbReference type="ARBA" id="ARBA00022741"/>
    </source>
</evidence>
<evidence type="ECO:0000256" key="6">
    <source>
        <dbReference type="ARBA" id="ARBA00022840"/>
    </source>
</evidence>
<feature type="region of interest" description="Disordered" evidence="8">
    <location>
        <begin position="326"/>
        <end position="346"/>
    </location>
</feature>
<dbReference type="InterPro" id="IPR048941">
    <property type="entry name" value="ATG1-like_MIT2"/>
</dbReference>
<dbReference type="Pfam" id="PF00069">
    <property type="entry name" value="Pkinase"/>
    <property type="match status" value="1"/>
</dbReference>
<proteinExistence type="predicted"/>
<dbReference type="InterPro" id="IPR011009">
    <property type="entry name" value="Kinase-like_dom_sf"/>
</dbReference>
<dbReference type="SMART" id="SM00220">
    <property type="entry name" value="S_TKc"/>
    <property type="match status" value="1"/>
</dbReference>
<dbReference type="InterPro" id="IPR017441">
    <property type="entry name" value="Protein_kinase_ATP_BS"/>
</dbReference>
<dbReference type="GO" id="GO:0004674">
    <property type="term" value="F:protein serine/threonine kinase activity"/>
    <property type="evidence" value="ECO:0007669"/>
    <property type="project" value="UniProtKB-KW"/>
</dbReference>
<protein>
    <recommendedName>
        <fullName evidence="1">non-specific serine/threonine protein kinase</fullName>
        <ecNumber evidence="1">2.7.11.1</ecNumber>
    </recommendedName>
</protein>
<gene>
    <name evidence="10" type="primary">ATG1</name>
    <name evidence="10" type="ORF">HK099_004439</name>
</gene>
<feature type="domain" description="Protein kinase" evidence="9">
    <location>
        <begin position="11"/>
        <end position="383"/>
    </location>
</feature>
<keyword evidence="3" id="KW-0808">Transferase</keyword>
<keyword evidence="11" id="KW-1185">Reference proteome</keyword>
<evidence type="ECO:0000256" key="5">
    <source>
        <dbReference type="ARBA" id="ARBA00022777"/>
    </source>
</evidence>
<dbReference type="InterPro" id="IPR045269">
    <property type="entry name" value="Atg1-like"/>
</dbReference>
<dbReference type="PANTHER" id="PTHR24348:SF22">
    <property type="entry name" value="NON-SPECIFIC SERINE_THREONINE PROTEIN KINASE"/>
    <property type="match status" value="1"/>
</dbReference>
<evidence type="ECO:0000256" key="3">
    <source>
        <dbReference type="ARBA" id="ARBA00022679"/>
    </source>
</evidence>
<organism evidence="10 11">
    <name type="scientific">Clydaea vesicula</name>
    <dbReference type="NCBI Taxonomy" id="447962"/>
    <lineage>
        <taxon>Eukaryota</taxon>
        <taxon>Fungi</taxon>
        <taxon>Fungi incertae sedis</taxon>
        <taxon>Chytridiomycota</taxon>
        <taxon>Chytridiomycota incertae sedis</taxon>
        <taxon>Chytridiomycetes</taxon>
        <taxon>Lobulomycetales</taxon>
        <taxon>Lobulomycetaceae</taxon>
        <taxon>Clydaea</taxon>
    </lineage>
</organism>
<dbReference type="GO" id="GO:0034727">
    <property type="term" value="P:piecemeal microautophagy of the nucleus"/>
    <property type="evidence" value="ECO:0007669"/>
    <property type="project" value="TreeGrafter"/>
</dbReference>
<comment type="caution">
    <text evidence="10">The sequence shown here is derived from an EMBL/GenBank/DDBJ whole genome shotgun (WGS) entry which is preliminary data.</text>
</comment>
<dbReference type="PROSITE" id="PS00108">
    <property type="entry name" value="PROTEIN_KINASE_ST"/>
    <property type="match status" value="1"/>
</dbReference>
<dbReference type="GO" id="GO:0005776">
    <property type="term" value="C:autophagosome"/>
    <property type="evidence" value="ECO:0007669"/>
    <property type="project" value="TreeGrafter"/>
</dbReference>
<dbReference type="GO" id="GO:0005524">
    <property type="term" value="F:ATP binding"/>
    <property type="evidence" value="ECO:0007669"/>
    <property type="project" value="UniProtKB-UniRule"/>
</dbReference>
<dbReference type="InterPro" id="IPR008271">
    <property type="entry name" value="Ser/Thr_kinase_AS"/>
</dbReference>
<keyword evidence="6 7" id="KW-0067">ATP-binding</keyword>
<feature type="binding site" evidence="7">
    <location>
        <position position="43"/>
    </location>
    <ligand>
        <name>ATP</name>
        <dbReference type="ChEBI" id="CHEBI:30616"/>
    </ligand>
</feature>
<name>A0AAD5XZL9_9FUNG</name>
<dbReference type="AlphaFoldDB" id="A0AAD5XZL9"/>
<dbReference type="InterPro" id="IPR000719">
    <property type="entry name" value="Prot_kinase_dom"/>
</dbReference>
<dbReference type="GO" id="GO:0061709">
    <property type="term" value="P:reticulophagy"/>
    <property type="evidence" value="ECO:0007669"/>
    <property type="project" value="TreeGrafter"/>
</dbReference>
<reference evidence="10" key="1">
    <citation type="submission" date="2020-05" db="EMBL/GenBank/DDBJ databases">
        <title>Phylogenomic resolution of chytrid fungi.</title>
        <authorList>
            <person name="Stajich J.E."/>
            <person name="Amses K."/>
            <person name="Simmons R."/>
            <person name="Seto K."/>
            <person name="Myers J."/>
            <person name="Bonds A."/>
            <person name="Quandt C.A."/>
            <person name="Barry K."/>
            <person name="Liu P."/>
            <person name="Grigoriev I."/>
            <person name="Longcore J.E."/>
            <person name="James T.Y."/>
        </authorList>
    </citation>
    <scope>NUCLEOTIDE SEQUENCE</scope>
    <source>
        <strain evidence="10">JEL0476</strain>
    </source>
</reference>
<evidence type="ECO:0000256" key="8">
    <source>
        <dbReference type="SAM" id="MobiDB-lite"/>
    </source>
</evidence>
<evidence type="ECO:0000313" key="11">
    <source>
        <dbReference type="Proteomes" id="UP001211065"/>
    </source>
</evidence>
<evidence type="ECO:0000256" key="7">
    <source>
        <dbReference type="PROSITE-ProRule" id="PRU10141"/>
    </source>
</evidence>
<keyword evidence="2" id="KW-0723">Serine/threonine-protein kinase</keyword>
<dbReference type="Proteomes" id="UP001211065">
    <property type="component" value="Unassembled WGS sequence"/>
</dbReference>
<dbReference type="GO" id="GO:0034045">
    <property type="term" value="C:phagophore assembly site membrane"/>
    <property type="evidence" value="ECO:0007669"/>
    <property type="project" value="TreeGrafter"/>
</dbReference>